<keyword evidence="1" id="KW-0732">Signal</keyword>
<feature type="chain" id="PRO_5007891742" evidence="1">
    <location>
        <begin position="19"/>
        <end position="97"/>
    </location>
</feature>
<dbReference type="Proteomes" id="UP000077315">
    <property type="component" value="Unassembled WGS sequence"/>
</dbReference>
<organism evidence="2 3">
    <name type="scientific">Phycomyces blakesleeanus (strain ATCC 8743b / DSM 1359 / FGSC 10004 / NBRC 33097 / NRRL 1555)</name>
    <dbReference type="NCBI Taxonomy" id="763407"/>
    <lineage>
        <taxon>Eukaryota</taxon>
        <taxon>Fungi</taxon>
        <taxon>Fungi incertae sedis</taxon>
        <taxon>Mucoromycota</taxon>
        <taxon>Mucoromycotina</taxon>
        <taxon>Mucoromycetes</taxon>
        <taxon>Mucorales</taxon>
        <taxon>Phycomycetaceae</taxon>
        <taxon>Phycomyces</taxon>
    </lineage>
</organism>
<reference evidence="3" key="1">
    <citation type="submission" date="2015-06" db="EMBL/GenBank/DDBJ databases">
        <title>Expansion of signal transduction pathways in fungi by whole-genome duplication.</title>
        <authorList>
            <consortium name="DOE Joint Genome Institute"/>
            <person name="Corrochano L.M."/>
            <person name="Kuo A."/>
            <person name="Marcet-Houben M."/>
            <person name="Polaino S."/>
            <person name="Salamov A."/>
            <person name="Villalobos J.M."/>
            <person name="Alvarez M.I."/>
            <person name="Avalos J."/>
            <person name="Benito E.P."/>
            <person name="Benoit I."/>
            <person name="Burger G."/>
            <person name="Camino L.P."/>
            <person name="Canovas D."/>
            <person name="Cerda-Olmedo E."/>
            <person name="Cheng J.-F."/>
            <person name="Dominguez A."/>
            <person name="Elias M."/>
            <person name="Eslava A.P."/>
            <person name="Glaser F."/>
            <person name="Grimwood J."/>
            <person name="Gutierrez G."/>
            <person name="Heitman J."/>
            <person name="Henrissat B."/>
            <person name="Iturriaga E.A."/>
            <person name="Lang B.F."/>
            <person name="Lavin J.L."/>
            <person name="Lee S."/>
            <person name="Li W."/>
            <person name="Lindquist E."/>
            <person name="Lopez-Garcia S."/>
            <person name="Luque E.M."/>
            <person name="Marcos A.T."/>
            <person name="Martin J."/>
            <person name="McCluskey K."/>
            <person name="Medina H.R."/>
            <person name="Miralles-Duran A."/>
            <person name="Miyazaki A."/>
            <person name="Munoz-Torres E."/>
            <person name="Oguiza J.A."/>
            <person name="Ohm R."/>
            <person name="Olmedo M."/>
            <person name="Orejas M."/>
            <person name="Ortiz-Castellanos L."/>
            <person name="Pisabarro A.G."/>
            <person name="Rodriguez-Romero J."/>
            <person name="Ruiz-Herrera J."/>
            <person name="Ruiz-Vazquez R."/>
            <person name="Sanz C."/>
            <person name="Schackwitz W."/>
            <person name="Schmutz J."/>
            <person name="Shahriari M."/>
            <person name="Shelest E."/>
            <person name="Silva-Franco F."/>
            <person name="Soanes D."/>
            <person name="Syed K."/>
            <person name="Tagua V.G."/>
            <person name="Talbot N.J."/>
            <person name="Thon M."/>
            <person name="De vries R.P."/>
            <person name="Wiebenga A."/>
            <person name="Yadav J.S."/>
            <person name="Braun E.L."/>
            <person name="Baker S."/>
            <person name="Garre V."/>
            <person name="Horwitz B."/>
            <person name="Torres-Martinez S."/>
            <person name="Idnurm A."/>
            <person name="Herrera-Estrella A."/>
            <person name="Gabaldon T."/>
            <person name="Grigoriev I.V."/>
        </authorList>
    </citation>
    <scope>NUCLEOTIDE SEQUENCE [LARGE SCALE GENOMIC DNA]</scope>
    <source>
        <strain evidence="3">NRRL 1555(-)</strain>
    </source>
</reference>
<dbReference type="AlphaFoldDB" id="A0A167R4K3"/>
<dbReference type="InParanoid" id="A0A167R4K3"/>
<dbReference type="EMBL" id="KV440971">
    <property type="protein sequence ID" value="OAD80828.1"/>
    <property type="molecule type" value="Genomic_DNA"/>
</dbReference>
<gene>
    <name evidence="2" type="ORF">PHYBLDRAFT_178767</name>
</gene>
<evidence type="ECO:0000313" key="3">
    <source>
        <dbReference type="Proteomes" id="UP000077315"/>
    </source>
</evidence>
<evidence type="ECO:0000313" key="2">
    <source>
        <dbReference type="EMBL" id="OAD80828.1"/>
    </source>
</evidence>
<accession>A0A167R4K3</accession>
<sequence length="97" mass="10689">MKFSLSLIFLFAAATALAASVHTPKLSPIGCKCIMTTPTKTNTDASMCLCYNKSDGTRNETHSCELYLDNIFTYCNNHHNTTSEWDNCVKAKCPCNA</sequence>
<protein>
    <submittedName>
        <fullName evidence="2">Uncharacterized protein</fullName>
    </submittedName>
</protein>
<keyword evidence="3" id="KW-1185">Reference proteome</keyword>
<evidence type="ECO:0000256" key="1">
    <source>
        <dbReference type="SAM" id="SignalP"/>
    </source>
</evidence>
<dbReference type="GeneID" id="28998948"/>
<dbReference type="VEuPathDB" id="FungiDB:PHYBLDRAFT_178767"/>
<feature type="signal peptide" evidence="1">
    <location>
        <begin position="1"/>
        <end position="18"/>
    </location>
</feature>
<dbReference type="OrthoDB" id="2212706at2759"/>
<name>A0A167R4K3_PHYB8</name>
<proteinExistence type="predicted"/>
<dbReference type="RefSeq" id="XP_018298868.1">
    <property type="nucleotide sequence ID" value="XM_018438042.1"/>
</dbReference>